<reference evidence="2" key="1">
    <citation type="submission" date="2020-10" db="EMBL/GenBank/DDBJ databases">
        <authorList>
            <person name="Gilroy R."/>
        </authorList>
    </citation>
    <scope>NUCLEOTIDE SEQUENCE</scope>
    <source>
        <strain evidence="2">CHK199-13235</strain>
    </source>
</reference>
<comment type="caution">
    <text evidence="2">The sequence shown here is derived from an EMBL/GenBank/DDBJ whole genome shotgun (WGS) entry which is preliminary data.</text>
</comment>
<name>A0A9D1FL82_9FIRM</name>
<organism evidence="2 3">
    <name type="scientific">Candidatus Merdivicinus excrementipullorum</name>
    <dbReference type="NCBI Taxonomy" id="2840867"/>
    <lineage>
        <taxon>Bacteria</taxon>
        <taxon>Bacillati</taxon>
        <taxon>Bacillota</taxon>
        <taxon>Clostridia</taxon>
        <taxon>Eubacteriales</taxon>
        <taxon>Oscillospiraceae</taxon>
        <taxon>Oscillospiraceae incertae sedis</taxon>
        <taxon>Candidatus Merdivicinus</taxon>
    </lineage>
</organism>
<gene>
    <name evidence="2" type="ORF">IAB51_00260</name>
</gene>
<dbReference type="InterPro" id="IPR000257">
    <property type="entry name" value="Uroporphyrinogen_deCOase"/>
</dbReference>
<dbReference type="InterPro" id="IPR038071">
    <property type="entry name" value="UROD/MetE-like_sf"/>
</dbReference>
<dbReference type="GO" id="GO:0006779">
    <property type="term" value="P:porphyrin-containing compound biosynthetic process"/>
    <property type="evidence" value="ECO:0007669"/>
    <property type="project" value="InterPro"/>
</dbReference>
<evidence type="ECO:0000313" key="2">
    <source>
        <dbReference type="EMBL" id="HIS75220.1"/>
    </source>
</evidence>
<dbReference type="Pfam" id="PF01208">
    <property type="entry name" value="URO-D"/>
    <property type="match status" value="1"/>
</dbReference>
<feature type="domain" description="Uroporphyrinogen decarboxylase (URO-D)" evidence="1">
    <location>
        <begin position="170"/>
        <end position="376"/>
    </location>
</feature>
<reference evidence="2" key="2">
    <citation type="journal article" date="2021" name="PeerJ">
        <title>Extensive microbial diversity within the chicken gut microbiome revealed by metagenomics and culture.</title>
        <authorList>
            <person name="Gilroy R."/>
            <person name="Ravi A."/>
            <person name="Getino M."/>
            <person name="Pursley I."/>
            <person name="Horton D.L."/>
            <person name="Alikhan N.F."/>
            <person name="Baker D."/>
            <person name="Gharbi K."/>
            <person name="Hall N."/>
            <person name="Watson M."/>
            <person name="Adriaenssens E.M."/>
            <person name="Foster-Nyarko E."/>
            <person name="Jarju S."/>
            <person name="Secka A."/>
            <person name="Antonio M."/>
            <person name="Oren A."/>
            <person name="Chaudhuri R.R."/>
            <person name="La Ragione R."/>
            <person name="Hildebrand F."/>
            <person name="Pallen M.J."/>
        </authorList>
    </citation>
    <scope>NUCLEOTIDE SEQUENCE</scope>
    <source>
        <strain evidence="2">CHK199-13235</strain>
    </source>
</reference>
<protein>
    <recommendedName>
        <fullName evidence="1">Uroporphyrinogen decarboxylase (URO-D) domain-containing protein</fullName>
    </recommendedName>
</protein>
<evidence type="ECO:0000259" key="1">
    <source>
        <dbReference type="Pfam" id="PF01208"/>
    </source>
</evidence>
<dbReference type="EMBL" id="DVJP01000003">
    <property type="protein sequence ID" value="HIS75220.1"/>
    <property type="molecule type" value="Genomic_DNA"/>
</dbReference>
<evidence type="ECO:0000313" key="3">
    <source>
        <dbReference type="Proteomes" id="UP000824002"/>
    </source>
</evidence>
<sequence>MKKDGIHAMVDREDMTPGARKMRDFYSRKPDAPIYQEEFGYYSLERWKREGRLPENVTSGELAELFGFDPPGKFNLGELGWCEAAFCPAFEEKWICDRDQEHEIVQDYAGRHVLYFKGRRQGFMPEYVDHPVKDWKSWEENCKWRLNPETAARYENLPQRMEQAVKAAGEGQVICQGIIGGYMYLRSLMGPLELMYLLYDAPDLIHDCMKTWFALADAVVAKHQEFVTLDEIFLAEDICYNHGLLISGDMMREFLLPYYQQLIENARRRQIDKTRKIFIQIDTDGFSDEAIPLYKEIGMDYLSPFEAASGCDVVRTGREYPELLIRGGFDKRILAKGPEAIDAEIDRIMPVMKKRGGYIPTCDHGVPEEVSFENYLHYRKRMLEYAK</sequence>
<dbReference type="AlphaFoldDB" id="A0A9D1FL82"/>
<proteinExistence type="predicted"/>
<accession>A0A9D1FL82</accession>
<dbReference type="GO" id="GO:0004853">
    <property type="term" value="F:uroporphyrinogen decarboxylase activity"/>
    <property type="evidence" value="ECO:0007669"/>
    <property type="project" value="InterPro"/>
</dbReference>
<dbReference type="SUPFAM" id="SSF51726">
    <property type="entry name" value="UROD/MetE-like"/>
    <property type="match status" value="1"/>
</dbReference>
<dbReference type="Proteomes" id="UP000824002">
    <property type="component" value="Unassembled WGS sequence"/>
</dbReference>
<dbReference type="Gene3D" id="3.20.20.210">
    <property type="match status" value="1"/>
</dbReference>